<evidence type="ECO:0000256" key="2">
    <source>
        <dbReference type="ARBA" id="ARBA00022692"/>
    </source>
</evidence>
<evidence type="ECO:0000256" key="3">
    <source>
        <dbReference type="ARBA" id="ARBA00022989"/>
    </source>
</evidence>
<dbReference type="AlphaFoldDB" id="A0A9W8PAH3"/>
<evidence type="ECO:0000313" key="7">
    <source>
        <dbReference type="EMBL" id="KAJ3750046.1"/>
    </source>
</evidence>
<keyword evidence="2 6" id="KW-0812">Transmembrane</keyword>
<feature type="region of interest" description="Disordered" evidence="5">
    <location>
        <begin position="270"/>
        <end position="292"/>
    </location>
</feature>
<dbReference type="GO" id="GO:0016020">
    <property type="term" value="C:membrane"/>
    <property type="evidence" value="ECO:0007669"/>
    <property type="project" value="UniProtKB-SubCell"/>
</dbReference>
<sequence>MVGSAAAHRKLRKVFVRNELLKERQFGIGIGTGDLNPADIIGQLFTSATDENHHFSTSPSAVPSSSSITPNTSILPATSTTLSSQVTSTFISSTTPVATVSSPTSTFQFISSTASQTTIPSTSASSASPTADSSSSSSTTSSGNIVGIVAAVIIAILALGVFGFFILRRRRRTNRNAKLIHQVDPFKVGLPEKDLPPPPGPEQRMTFGTFYGNPGPGDDPFGKNQINSSTAHTPSTTYWSGDSASTKFMSSPLYGAATVRDEKLARATSGRSLTSPFGDSTSSTLSPIASPRIPSPAQSPFADPVDLNVMIQVPPAAGVKYTPSYVPIMDGSSGVPASVYSPVVRGGFGSPTVNAHKATGGKGSSGSVSGQAQTRPATMYNEEDVYAGI</sequence>
<evidence type="ECO:0000256" key="4">
    <source>
        <dbReference type="ARBA" id="ARBA00023136"/>
    </source>
</evidence>
<feature type="region of interest" description="Disordered" evidence="5">
    <location>
        <begin position="118"/>
        <end position="142"/>
    </location>
</feature>
<evidence type="ECO:0000313" key="8">
    <source>
        <dbReference type="Proteomes" id="UP001142393"/>
    </source>
</evidence>
<name>A0A9W8PAH3_9AGAR</name>
<keyword evidence="4 6" id="KW-0472">Membrane</keyword>
<dbReference type="GO" id="GO:0071944">
    <property type="term" value="C:cell periphery"/>
    <property type="evidence" value="ECO:0007669"/>
    <property type="project" value="UniProtKB-ARBA"/>
</dbReference>
<evidence type="ECO:0000256" key="6">
    <source>
        <dbReference type="SAM" id="Phobius"/>
    </source>
</evidence>
<dbReference type="EMBL" id="JANVFU010000001">
    <property type="protein sequence ID" value="KAJ3750046.1"/>
    <property type="molecule type" value="Genomic_DNA"/>
</dbReference>
<gene>
    <name evidence="7" type="ORF">DFH05DRAFT_1465754</name>
</gene>
<accession>A0A9W8PAH3</accession>
<comment type="caution">
    <text evidence="7">The sequence shown here is derived from an EMBL/GenBank/DDBJ whole genome shotgun (WGS) entry which is preliminary data.</text>
</comment>
<keyword evidence="3 6" id="KW-1133">Transmembrane helix</keyword>
<dbReference type="Proteomes" id="UP001142393">
    <property type="component" value="Unassembled WGS sequence"/>
</dbReference>
<organism evidence="7 8">
    <name type="scientific">Lentinula detonsa</name>
    <dbReference type="NCBI Taxonomy" id="2804962"/>
    <lineage>
        <taxon>Eukaryota</taxon>
        <taxon>Fungi</taxon>
        <taxon>Dikarya</taxon>
        <taxon>Basidiomycota</taxon>
        <taxon>Agaricomycotina</taxon>
        <taxon>Agaricomycetes</taxon>
        <taxon>Agaricomycetidae</taxon>
        <taxon>Agaricales</taxon>
        <taxon>Marasmiineae</taxon>
        <taxon>Omphalotaceae</taxon>
        <taxon>Lentinula</taxon>
    </lineage>
</organism>
<protein>
    <submittedName>
        <fullName evidence="7">Uncharacterized protein</fullName>
    </submittedName>
</protein>
<dbReference type="InterPro" id="IPR051694">
    <property type="entry name" value="Immunoregulatory_rcpt-like"/>
</dbReference>
<proteinExistence type="predicted"/>
<feature type="region of interest" description="Disordered" evidence="5">
    <location>
        <begin position="352"/>
        <end position="389"/>
    </location>
</feature>
<keyword evidence="8" id="KW-1185">Reference proteome</keyword>
<evidence type="ECO:0000256" key="1">
    <source>
        <dbReference type="ARBA" id="ARBA00004167"/>
    </source>
</evidence>
<dbReference type="PANTHER" id="PTHR15549">
    <property type="entry name" value="PAIRED IMMUNOGLOBULIN-LIKE TYPE 2 RECEPTOR"/>
    <property type="match status" value="1"/>
</dbReference>
<feature type="compositionally biased region" description="Polar residues" evidence="5">
    <location>
        <begin position="270"/>
        <end position="285"/>
    </location>
</feature>
<feature type="transmembrane region" description="Helical" evidence="6">
    <location>
        <begin position="145"/>
        <end position="167"/>
    </location>
</feature>
<evidence type="ECO:0000256" key="5">
    <source>
        <dbReference type="SAM" id="MobiDB-lite"/>
    </source>
</evidence>
<reference evidence="7 8" key="1">
    <citation type="journal article" date="2023" name="Proc. Natl. Acad. Sci. U.S.A.">
        <title>A global phylogenomic analysis of the shiitake genus Lentinula.</title>
        <authorList>
            <person name="Sierra-Patev S."/>
            <person name="Min B."/>
            <person name="Naranjo-Ortiz M."/>
            <person name="Looney B."/>
            <person name="Konkel Z."/>
            <person name="Slot J.C."/>
            <person name="Sakamoto Y."/>
            <person name="Steenwyk J.L."/>
            <person name="Rokas A."/>
            <person name="Carro J."/>
            <person name="Camarero S."/>
            <person name="Ferreira P."/>
            <person name="Molpeceres G."/>
            <person name="Ruiz-Duenas F.J."/>
            <person name="Serrano A."/>
            <person name="Henrissat B."/>
            <person name="Drula E."/>
            <person name="Hughes K.W."/>
            <person name="Mata J.L."/>
            <person name="Ishikawa N.K."/>
            <person name="Vargas-Isla R."/>
            <person name="Ushijima S."/>
            <person name="Smith C.A."/>
            <person name="Donoghue J."/>
            <person name="Ahrendt S."/>
            <person name="Andreopoulos W."/>
            <person name="He G."/>
            <person name="LaButti K."/>
            <person name="Lipzen A."/>
            <person name="Ng V."/>
            <person name="Riley R."/>
            <person name="Sandor L."/>
            <person name="Barry K."/>
            <person name="Martinez A.T."/>
            <person name="Xiao Y."/>
            <person name="Gibbons J.G."/>
            <person name="Terashima K."/>
            <person name="Grigoriev I.V."/>
            <person name="Hibbett D."/>
        </authorList>
    </citation>
    <scope>NUCLEOTIDE SEQUENCE [LARGE SCALE GENOMIC DNA]</scope>
    <source>
        <strain evidence="7 8">TFB7810</strain>
    </source>
</reference>
<comment type="subcellular location">
    <subcellularLocation>
        <location evidence="1">Membrane</location>
        <topology evidence="1">Single-pass membrane protein</topology>
    </subcellularLocation>
</comment>